<evidence type="ECO:0000313" key="7">
    <source>
        <dbReference type="Proteomes" id="UP001612915"/>
    </source>
</evidence>
<keyword evidence="1" id="KW-0808">Transferase</keyword>
<protein>
    <recommendedName>
        <fullName evidence="5">Maltokinase N-terminal cap domain-containing protein</fullName>
    </recommendedName>
</protein>
<gene>
    <name evidence="6" type="ORF">ACIB24_06560</name>
</gene>
<organism evidence="6 7">
    <name type="scientific">Spongisporangium articulatum</name>
    <dbReference type="NCBI Taxonomy" id="3362603"/>
    <lineage>
        <taxon>Bacteria</taxon>
        <taxon>Bacillati</taxon>
        <taxon>Actinomycetota</taxon>
        <taxon>Actinomycetes</taxon>
        <taxon>Kineosporiales</taxon>
        <taxon>Kineosporiaceae</taxon>
        <taxon>Spongisporangium</taxon>
    </lineage>
</organism>
<sequence>MALIHQHATLTPSKLELLAGWLPQQAWAGNGAGLRKLATYRFDDPAGEVGVETFLLQTSDHVLHVPLTYRGAPLEGAEAFLVGLMEHSELGRRWVYDGVGDPVYVAAAATAILTGGEEAEQYAEVDGQLQAFGSTATAKGSGSAGTEVPAVGAVGVEQRGGVTVVRSGALELQVARVVTAEVDSPYTLVVNAPEVGAVVLAGASLG</sequence>
<reference evidence="6 7" key="1">
    <citation type="submission" date="2024-10" db="EMBL/GenBank/DDBJ databases">
        <title>The Natural Products Discovery Center: Release of the First 8490 Sequenced Strains for Exploring Actinobacteria Biosynthetic Diversity.</title>
        <authorList>
            <person name="Kalkreuter E."/>
            <person name="Kautsar S.A."/>
            <person name="Yang D."/>
            <person name="Bader C.D."/>
            <person name="Teijaro C.N."/>
            <person name="Fluegel L."/>
            <person name="Davis C.M."/>
            <person name="Simpson J.R."/>
            <person name="Lauterbach L."/>
            <person name="Steele A.D."/>
            <person name="Gui C."/>
            <person name="Meng S."/>
            <person name="Li G."/>
            <person name="Viehrig K."/>
            <person name="Ye F."/>
            <person name="Su P."/>
            <person name="Kiefer A.F."/>
            <person name="Nichols A."/>
            <person name="Cepeda A.J."/>
            <person name="Yan W."/>
            <person name="Fan B."/>
            <person name="Jiang Y."/>
            <person name="Adhikari A."/>
            <person name="Zheng C.-J."/>
            <person name="Schuster L."/>
            <person name="Cowan T.M."/>
            <person name="Smanski M.J."/>
            <person name="Chevrette M.G."/>
            <person name="De Carvalho L.P.S."/>
            <person name="Shen B."/>
        </authorList>
    </citation>
    <scope>NUCLEOTIDE SEQUENCE [LARGE SCALE GENOMIC DNA]</scope>
    <source>
        <strain evidence="6 7">NPDC049639</strain>
    </source>
</reference>
<name>A0ABW8AK35_9ACTN</name>
<keyword evidence="2" id="KW-0547">Nucleotide-binding</keyword>
<dbReference type="Proteomes" id="UP001612915">
    <property type="component" value="Unassembled WGS sequence"/>
</dbReference>
<evidence type="ECO:0000256" key="4">
    <source>
        <dbReference type="ARBA" id="ARBA00022840"/>
    </source>
</evidence>
<dbReference type="Pfam" id="PF18085">
    <property type="entry name" value="Mak_N_cap"/>
    <property type="match status" value="1"/>
</dbReference>
<keyword evidence="4" id="KW-0067">ATP-binding</keyword>
<evidence type="ECO:0000256" key="2">
    <source>
        <dbReference type="ARBA" id="ARBA00022741"/>
    </source>
</evidence>
<keyword evidence="3" id="KW-0418">Kinase</keyword>
<evidence type="ECO:0000313" key="6">
    <source>
        <dbReference type="EMBL" id="MFI7586721.1"/>
    </source>
</evidence>
<comment type="caution">
    <text evidence="6">The sequence shown here is derived from an EMBL/GenBank/DDBJ whole genome shotgun (WGS) entry which is preliminary data.</text>
</comment>
<dbReference type="InterPro" id="IPR040999">
    <property type="entry name" value="Mak_N_cap"/>
</dbReference>
<evidence type="ECO:0000256" key="3">
    <source>
        <dbReference type="ARBA" id="ARBA00022777"/>
    </source>
</evidence>
<proteinExistence type="predicted"/>
<dbReference type="RefSeq" id="WP_398277020.1">
    <property type="nucleotide sequence ID" value="NZ_JBITLV010000002.1"/>
</dbReference>
<feature type="domain" description="Maltokinase N-terminal cap" evidence="5">
    <location>
        <begin position="21"/>
        <end position="101"/>
    </location>
</feature>
<dbReference type="NCBIfam" id="NF047744">
    <property type="entry name" value="CG0192_rel"/>
    <property type="match status" value="1"/>
</dbReference>
<accession>A0ABW8AK35</accession>
<evidence type="ECO:0000256" key="1">
    <source>
        <dbReference type="ARBA" id="ARBA00022679"/>
    </source>
</evidence>
<keyword evidence="7" id="KW-1185">Reference proteome</keyword>
<dbReference type="EMBL" id="JBITLV010000002">
    <property type="protein sequence ID" value="MFI7586721.1"/>
    <property type="molecule type" value="Genomic_DNA"/>
</dbReference>
<evidence type="ECO:0000259" key="5">
    <source>
        <dbReference type="Pfam" id="PF18085"/>
    </source>
</evidence>